<feature type="transmembrane region" description="Helical" evidence="7">
    <location>
        <begin position="97"/>
        <end position="120"/>
    </location>
</feature>
<evidence type="ECO:0000256" key="7">
    <source>
        <dbReference type="SAM" id="Phobius"/>
    </source>
</evidence>
<evidence type="ECO:0000259" key="8">
    <source>
        <dbReference type="Pfam" id="PF23914"/>
    </source>
</evidence>
<reference evidence="9 10" key="1">
    <citation type="journal article" date="2021" name="Sci. Rep.">
        <title>The distribution of antibiotic resistance genes in chicken gut microbiota commensals.</title>
        <authorList>
            <person name="Juricova H."/>
            <person name="Matiasovicova J."/>
            <person name="Kubasova T."/>
            <person name="Cejkova D."/>
            <person name="Rychlik I."/>
        </authorList>
    </citation>
    <scope>NUCLEOTIDE SEQUENCE [LARGE SCALE GENOMIC DNA]</scope>
    <source>
        <strain evidence="9 10">An829</strain>
    </source>
</reference>
<organism evidence="9 10">
    <name type="scientific">Sutterella massiliensis</name>
    <dbReference type="NCBI Taxonomy" id="1816689"/>
    <lineage>
        <taxon>Bacteria</taxon>
        <taxon>Pseudomonadati</taxon>
        <taxon>Pseudomonadota</taxon>
        <taxon>Betaproteobacteria</taxon>
        <taxon>Burkholderiales</taxon>
        <taxon>Sutterellaceae</taxon>
        <taxon>Sutterella</taxon>
    </lineage>
</organism>
<keyword evidence="7" id="KW-0472">Membrane</keyword>
<feature type="transmembrane region" description="Helical" evidence="7">
    <location>
        <begin position="6"/>
        <end position="27"/>
    </location>
</feature>
<protein>
    <submittedName>
        <fullName evidence="9">C-type cytochrome biogenesis protein CcmI</fullName>
    </submittedName>
</protein>
<dbReference type="InterPro" id="IPR017560">
    <property type="entry name" value="Cyt_c_biogenesis_CcmI"/>
</dbReference>
<dbReference type="Pfam" id="PF23914">
    <property type="entry name" value="TPR_CcmH_CycH"/>
    <property type="match status" value="1"/>
</dbReference>
<dbReference type="Gene3D" id="1.25.40.10">
    <property type="entry name" value="Tetratricopeptide repeat domain"/>
    <property type="match status" value="1"/>
</dbReference>
<evidence type="ECO:0000256" key="3">
    <source>
        <dbReference type="ARBA" id="ARBA00022748"/>
    </source>
</evidence>
<keyword evidence="10" id="KW-1185">Reference proteome</keyword>
<evidence type="ECO:0000256" key="1">
    <source>
        <dbReference type="ARBA" id="ARBA00004196"/>
    </source>
</evidence>
<dbReference type="EMBL" id="JACJJC010000010">
    <property type="protein sequence ID" value="MBM6704272.1"/>
    <property type="molecule type" value="Genomic_DNA"/>
</dbReference>
<evidence type="ECO:0000313" key="10">
    <source>
        <dbReference type="Proteomes" id="UP000715095"/>
    </source>
</evidence>
<evidence type="ECO:0000256" key="6">
    <source>
        <dbReference type="SAM" id="MobiDB-lite"/>
    </source>
</evidence>
<feature type="domain" description="Cytochrome c-type biogenesis protein H TPR" evidence="8">
    <location>
        <begin position="135"/>
        <end position="270"/>
    </location>
</feature>
<gene>
    <name evidence="9" type="primary">ccmI</name>
    <name evidence="9" type="ORF">H6A60_07225</name>
</gene>
<dbReference type="PROSITE" id="PS50005">
    <property type="entry name" value="TPR"/>
    <property type="match status" value="1"/>
</dbReference>
<dbReference type="InterPro" id="IPR056413">
    <property type="entry name" value="TPR_CcmH_CycH"/>
</dbReference>
<dbReference type="InterPro" id="IPR011990">
    <property type="entry name" value="TPR-like_helical_dom_sf"/>
</dbReference>
<name>A0ABS2DSH9_9BURK</name>
<evidence type="ECO:0000313" key="9">
    <source>
        <dbReference type="EMBL" id="MBM6704272.1"/>
    </source>
</evidence>
<accession>A0ABS2DSH9</accession>
<dbReference type="PANTHER" id="PTHR47870">
    <property type="entry name" value="CYTOCHROME C-TYPE BIOGENESIS PROTEIN CCMH"/>
    <property type="match status" value="1"/>
</dbReference>
<keyword evidence="7" id="KW-0812">Transmembrane</keyword>
<evidence type="ECO:0000256" key="4">
    <source>
        <dbReference type="ARBA" id="ARBA00022803"/>
    </source>
</evidence>
<dbReference type="SUPFAM" id="SSF48452">
    <property type="entry name" value="TPR-like"/>
    <property type="match status" value="1"/>
</dbReference>
<proteinExistence type="predicted"/>
<keyword evidence="3" id="KW-0201">Cytochrome c-type biogenesis</keyword>
<dbReference type="InterPro" id="IPR019734">
    <property type="entry name" value="TPR_rpt"/>
</dbReference>
<evidence type="ECO:0000256" key="5">
    <source>
        <dbReference type="PROSITE-ProRule" id="PRU00339"/>
    </source>
</evidence>
<comment type="subcellular location">
    <subcellularLocation>
        <location evidence="1">Cell envelope</location>
    </subcellularLocation>
</comment>
<keyword evidence="7" id="KW-1133">Transmembrane helix</keyword>
<dbReference type="Proteomes" id="UP000715095">
    <property type="component" value="Unassembled WGS sequence"/>
</dbReference>
<feature type="region of interest" description="Disordered" evidence="6">
    <location>
        <begin position="289"/>
        <end position="331"/>
    </location>
</feature>
<feature type="repeat" description="TPR" evidence="5">
    <location>
        <begin position="165"/>
        <end position="198"/>
    </location>
</feature>
<evidence type="ECO:0000256" key="2">
    <source>
        <dbReference type="ARBA" id="ARBA00022737"/>
    </source>
</evidence>
<comment type="caution">
    <text evidence="9">The sequence shown here is derived from an EMBL/GenBank/DDBJ whole genome shotgun (WGS) entry which is preliminary data.</text>
</comment>
<dbReference type="NCBIfam" id="TIGR03142">
    <property type="entry name" value="cytochro_ccmI"/>
    <property type="match status" value="1"/>
</dbReference>
<dbReference type="PANTHER" id="PTHR47870:SF1">
    <property type="entry name" value="CYTOCHROME C-TYPE BIOGENESIS PROTEIN CCMH"/>
    <property type="match status" value="1"/>
</dbReference>
<keyword evidence="4 5" id="KW-0802">TPR repeat</keyword>
<dbReference type="InterPro" id="IPR051263">
    <property type="entry name" value="C-type_cytochrome_biogenesis"/>
</dbReference>
<sequence length="331" mass="36282">MKFQIIFIVIALLLTGGAVGLFVWRLLSGADDPTREWRRIDENVAGLRYEYERAKELLAGGRISQAEFEERENELALRVIDETAQEDRAQDRASQSLPAITAAAVGVFMFATSAGLYLYYGDYSALDEKAIEQVRLTQQQAAAELNLADTVETLEKSLEKNKDNLEAWEILADRYNSTGNLSQAQIAYENVVRLNPKDANAYAELADVLIAIGDGHISDKVAEYAKKCLEIDPYHQKGLMIGAAAAFEKADYAGAAILFNRLRSQIPSGNEVHDALSQQIDIALQMGGLDKVPQDPVPPKPKSDIDKMMKLGMPAAPEAGADGVGLLPKRQ</sequence>
<keyword evidence="2" id="KW-0677">Repeat</keyword>